<evidence type="ECO:0000256" key="4">
    <source>
        <dbReference type="ARBA" id="ARBA00022827"/>
    </source>
</evidence>
<evidence type="ECO:0000313" key="8">
    <source>
        <dbReference type="Proteomes" id="UP000777438"/>
    </source>
</evidence>
<feature type="domain" description="FAD dependent oxidoreductase" evidence="6">
    <location>
        <begin position="8"/>
        <end position="364"/>
    </location>
</feature>
<dbReference type="AlphaFoldDB" id="A0A9P8VSU8"/>
<comment type="caution">
    <text evidence="7">The sequence shown here is derived from an EMBL/GenBank/DDBJ whole genome shotgun (WGS) entry which is preliminary data.</text>
</comment>
<dbReference type="Gene3D" id="3.50.50.60">
    <property type="entry name" value="FAD/NAD(P)-binding domain"/>
    <property type="match status" value="1"/>
</dbReference>
<name>A0A9P8VSU8_9HYPO</name>
<comment type="cofactor">
    <cofactor evidence="1">
        <name>FAD</name>
        <dbReference type="ChEBI" id="CHEBI:57692"/>
    </cofactor>
</comment>
<dbReference type="GO" id="GO:0050660">
    <property type="term" value="F:flavin adenine dinucleotide binding"/>
    <property type="evidence" value="ECO:0007669"/>
    <property type="project" value="InterPro"/>
</dbReference>
<accession>A0A9P8VSU8</accession>
<dbReference type="PANTHER" id="PTHR10961:SF7">
    <property type="entry name" value="FAD DEPENDENT OXIDOREDUCTASE DOMAIN-CONTAINING PROTEIN"/>
    <property type="match status" value="1"/>
</dbReference>
<organism evidence="7 8">
    <name type="scientific">Thelonectria olida</name>
    <dbReference type="NCBI Taxonomy" id="1576542"/>
    <lineage>
        <taxon>Eukaryota</taxon>
        <taxon>Fungi</taxon>
        <taxon>Dikarya</taxon>
        <taxon>Ascomycota</taxon>
        <taxon>Pezizomycotina</taxon>
        <taxon>Sordariomycetes</taxon>
        <taxon>Hypocreomycetidae</taxon>
        <taxon>Hypocreales</taxon>
        <taxon>Nectriaceae</taxon>
        <taxon>Thelonectria</taxon>
    </lineage>
</organism>
<gene>
    <name evidence="7" type="ORF">B0T10DRAFT_541211</name>
</gene>
<dbReference type="GO" id="GO:0008115">
    <property type="term" value="F:sarcosine oxidase activity"/>
    <property type="evidence" value="ECO:0007669"/>
    <property type="project" value="TreeGrafter"/>
</dbReference>
<reference evidence="7 8" key="1">
    <citation type="journal article" date="2021" name="Nat. Commun.">
        <title>Genetic determinants of endophytism in the Arabidopsis root mycobiome.</title>
        <authorList>
            <person name="Mesny F."/>
            <person name="Miyauchi S."/>
            <person name="Thiergart T."/>
            <person name="Pickel B."/>
            <person name="Atanasova L."/>
            <person name="Karlsson M."/>
            <person name="Huettel B."/>
            <person name="Barry K.W."/>
            <person name="Haridas S."/>
            <person name="Chen C."/>
            <person name="Bauer D."/>
            <person name="Andreopoulos W."/>
            <person name="Pangilinan J."/>
            <person name="LaButti K."/>
            <person name="Riley R."/>
            <person name="Lipzen A."/>
            <person name="Clum A."/>
            <person name="Drula E."/>
            <person name="Henrissat B."/>
            <person name="Kohler A."/>
            <person name="Grigoriev I.V."/>
            <person name="Martin F.M."/>
            <person name="Hacquard S."/>
        </authorList>
    </citation>
    <scope>NUCLEOTIDE SEQUENCE [LARGE SCALE GENOMIC DNA]</scope>
    <source>
        <strain evidence="7 8">MPI-CAGE-CH-0241</strain>
    </source>
</reference>
<protein>
    <recommendedName>
        <fullName evidence="6">FAD dependent oxidoreductase domain-containing protein</fullName>
    </recommendedName>
</protein>
<dbReference type="Pfam" id="PF01266">
    <property type="entry name" value="DAO"/>
    <property type="match status" value="1"/>
</dbReference>
<evidence type="ECO:0000256" key="1">
    <source>
        <dbReference type="ARBA" id="ARBA00001974"/>
    </source>
</evidence>
<evidence type="ECO:0000313" key="7">
    <source>
        <dbReference type="EMBL" id="KAH6874191.1"/>
    </source>
</evidence>
<evidence type="ECO:0000256" key="2">
    <source>
        <dbReference type="ARBA" id="ARBA00010989"/>
    </source>
</evidence>
<comment type="similarity">
    <text evidence="2">Belongs to the MSOX/MTOX family.</text>
</comment>
<dbReference type="OrthoDB" id="424974at2759"/>
<dbReference type="Proteomes" id="UP000777438">
    <property type="component" value="Unassembled WGS sequence"/>
</dbReference>
<keyword evidence="4" id="KW-0274">FAD</keyword>
<keyword evidence="3" id="KW-0285">Flavoprotein</keyword>
<evidence type="ECO:0000256" key="5">
    <source>
        <dbReference type="ARBA" id="ARBA00023002"/>
    </source>
</evidence>
<dbReference type="SUPFAM" id="SSF51905">
    <property type="entry name" value="FAD/NAD(P)-binding domain"/>
    <property type="match status" value="1"/>
</dbReference>
<sequence>MVDSELFDVIVIGGGPVGLAAAYEVTKAGRKVIILEQNNFFNHAGSSGGLARIFRTMYTEEFMTKFAKTSMKYWDDLENDAGFSLRLMSGLLNFGEEGAVMSPTENLDKLGMDYKKLTAAEIEQKYSFKNLNPEWVGLFAPDNGIINVQLLVRTLHSLAKDRGTQAKQHTQIHVVTYGLSATYFTKKIIIASGNCTNAILRPNFGISLDLEARKIVKTYFNADLNPNGTVFPSPWFHSILMENKRPRVFYGMPALPWGPPDIVQVAVDTTTRDIEDLSTGQGRVSSPAETEDTQKFIRDHIIGVDHTIPTSTITCVKRNVSDDIFVLDFLPEQYLHGGPEKSIALFTAGWAMKFVPLLGKALSQMICNGESEFAYKEFSITRKNPMTGKDIIVKEDKEDVVVKNSMAKY</sequence>
<dbReference type="InterPro" id="IPR006076">
    <property type="entry name" value="FAD-dep_OxRdtase"/>
</dbReference>
<proteinExistence type="inferred from homology"/>
<dbReference type="PANTHER" id="PTHR10961">
    <property type="entry name" value="PEROXISOMAL SARCOSINE OXIDASE"/>
    <property type="match status" value="1"/>
</dbReference>
<dbReference type="Gene3D" id="3.30.9.10">
    <property type="entry name" value="D-Amino Acid Oxidase, subunit A, domain 2"/>
    <property type="match status" value="1"/>
</dbReference>
<evidence type="ECO:0000259" key="6">
    <source>
        <dbReference type="Pfam" id="PF01266"/>
    </source>
</evidence>
<keyword evidence="5" id="KW-0560">Oxidoreductase</keyword>
<dbReference type="EMBL" id="JAGPYM010000041">
    <property type="protein sequence ID" value="KAH6874191.1"/>
    <property type="molecule type" value="Genomic_DNA"/>
</dbReference>
<dbReference type="InterPro" id="IPR036188">
    <property type="entry name" value="FAD/NAD-bd_sf"/>
</dbReference>
<evidence type="ECO:0000256" key="3">
    <source>
        <dbReference type="ARBA" id="ARBA00022630"/>
    </source>
</evidence>
<dbReference type="InterPro" id="IPR045170">
    <property type="entry name" value="MTOX"/>
</dbReference>
<keyword evidence="8" id="KW-1185">Reference proteome</keyword>